<feature type="transmembrane region" description="Helical" evidence="7">
    <location>
        <begin position="94"/>
        <end position="118"/>
    </location>
</feature>
<dbReference type="InterPro" id="IPR052049">
    <property type="entry name" value="Electron_transfer_protein"/>
</dbReference>
<dbReference type="EMBL" id="LXEP01000004">
    <property type="protein sequence ID" value="OAT23669.1"/>
    <property type="molecule type" value="Genomic_DNA"/>
</dbReference>
<organism evidence="8 9">
    <name type="scientific">Buttiauxella gaviniae ATCC 51604</name>
    <dbReference type="NCBI Taxonomy" id="1354253"/>
    <lineage>
        <taxon>Bacteria</taxon>
        <taxon>Pseudomonadati</taxon>
        <taxon>Pseudomonadota</taxon>
        <taxon>Gammaproteobacteria</taxon>
        <taxon>Enterobacterales</taxon>
        <taxon>Enterobacteriaceae</taxon>
        <taxon>Buttiauxella</taxon>
    </lineage>
</organism>
<feature type="transmembrane region" description="Helical" evidence="7">
    <location>
        <begin position="130"/>
        <end position="148"/>
    </location>
</feature>
<dbReference type="GO" id="GO:0005886">
    <property type="term" value="C:plasma membrane"/>
    <property type="evidence" value="ECO:0007669"/>
    <property type="project" value="UniProtKB-SubCell"/>
</dbReference>
<evidence type="ECO:0000256" key="1">
    <source>
        <dbReference type="ARBA" id="ARBA00004651"/>
    </source>
</evidence>
<comment type="subcellular location">
    <subcellularLocation>
        <location evidence="1">Cell membrane</location>
        <topology evidence="1">Multi-pass membrane protein</topology>
    </subcellularLocation>
</comment>
<reference evidence="8 9" key="1">
    <citation type="submission" date="2016-04" db="EMBL/GenBank/DDBJ databases">
        <title>ATOL: Assembling a taxonomically balanced genome-scale reconstruction of the evolutionary history of the Enterobacteriaceae.</title>
        <authorList>
            <person name="Plunkett G.III."/>
            <person name="Neeno-Eckwall E.C."/>
            <person name="Glasner J.D."/>
            <person name="Perna N.T."/>
        </authorList>
    </citation>
    <scope>NUCLEOTIDE SEQUENCE [LARGE SCALE GENOMIC DNA]</scope>
    <source>
        <strain evidence="8 9">ATCC 51604</strain>
    </source>
</reference>
<dbReference type="PATRIC" id="fig|1354253.4.peg.599"/>
<dbReference type="Gene3D" id="1.20.1630.10">
    <property type="entry name" value="Formate dehydrogenase/DMSO reductase domain"/>
    <property type="match status" value="1"/>
</dbReference>
<evidence type="ECO:0000256" key="4">
    <source>
        <dbReference type="ARBA" id="ARBA00022692"/>
    </source>
</evidence>
<protein>
    <submittedName>
        <fullName evidence="8">Tetrathionate reductase subunit C</fullName>
    </submittedName>
</protein>
<dbReference type="PANTHER" id="PTHR34856">
    <property type="entry name" value="PROTEIN NRFD"/>
    <property type="match status" value="1"/>
</dbReference>
<keyword evidence="6 7" id="KW-0472">Membrane</keyword>
<feature type="transmembrane region" description="Helical" evidence="7">
    <location>
        <begin position="269"/>
        <end position="288"/>
    </location>
</feature>
<evidence type="ECO:0000256" key="7">
    <source>
        <dbReference type="SAM" id="Phobius"/>
    </source>
</evidence>
<evidence type="ECO:0000256" key="5">
    <source>
        <dbReference type="ARBA" id="ARBA00022989"/>
    </source>
</evidence>
<feature type="transmembrane region" description="Helical" evidence="7">
    <location>
        <begin position="308"/>
        <end position="326"/>
    </location>
</feature>
<dbReference type="RefSeq" id="WP_064512033.1">
    <property type="nucleotide sequence ID" value="NZ_LXEP01000004.1"/>
</dbReference>
<feature type="transmembrane region" description="Helical" evidence="7">
    <location>
        <begin position="236"/>
        <end position="257"/>
    </location>
</feature>
<evidence type="ECO:0000256" key="3">
    <source>
        <dbReference type="ARBA" id="ARBA00022475"/>
    </source>
</evidence>
<keyword evidence="5 7" id="KW-1133">Transmembrane helix</keyword>
<feature type="transmembrane region" description="Helical" evidence="7">
    <location>
        <begin position="20"/>
        <end position="43"/>
    </location>
</feature>
<dbReference type="PANTHER" id="PTHR34856:SF2">
    <property type="entry name" value="PROTEIN NRFD"/>
    <property type="match status" value="1"/>
</dbReference>
<dbReference type="Proteomes" id="UP000078504">
    <property type="component" value="Unassembled WGS sequence"/>
</dbReference>
<accession>A0A1B7I5I2</accession>
<comment type="similarity">
    <text evidence="2">Belongs to the NrfD family.</text>
</comment>
<feature type="transmembrane region" description="Helical" evidence="7">
    <location>
        <begin position="55"/>
        <end position="74"/>
    </location>
</feature>
<keyword evidence="3" id="KW-1003">Cell membrane</keyword>
<dbReference type="AlphaFoldDB" id="A0A1B7I5I2"/>
<feature type="transmembrane region" description="Helical" evidence="7">
    <location>
        <begin position="160"/>
        <end position="183"/>
    </location>
</feature>
<proteinExistence type="inferred from homology"/>
<keyword evidence="4 7" id="KW-0812">Transmembrane</keyword>
<evidence type="ECO:0000313" key="8">
    <source>
        <dbReference type="EMBL" id="OAT23669.1"/>
    </source>
</evidence>
<dbReference type="InterPro" id="IPR005614">
    <property type="entry name" value="NrfD-like"/>
</dbReference>
<gene>
    <name evidence="8" type="ORF">M977_00582</name>
</gene>
<evidence type="ECO:0000313" key="9">
    <source>
        <dbReference type="Proteomes" id="UP000078504"/>
    </source>
</evidence>
<name>A0A1B7I5I2_9ENTR</name>
<feature type="transmembrane region" description="Helical" evidence="7">
    <location>
        <begin position="195"/>
        <end position="216"/>
    </location>
</feature>
<sequence>MTHSLLIEEVLARPQEISWLPWAVQYFFFIGIAACAALFACVLHWRKRESAKLENLTLLIALTCAITAPLALTADLHQTARFWHFYAYPTPWSWMPWGALFLPLFTGFLGLWFLAQLIKRFTQKSYRVTKWLALASALTAVGLLVYTGREVSVVQARPVWFSYAFPLVMFLSAFHTFFALLIVSLRSEQALQRKLAQGQLWILGLLAIVVVFWVSGDTLSGTAIRDWLAVAPSARGYAAGWAVFWCLSLGISSMALLKPLSTPLRILQAFSAMALCWLIRWTLLIQVQTIPKFNAQFNPYTLPAGTDGWLAIFGTFGLWIALLIIVRETVNGLARRMQHG</sequence>
<dbReference type="Pfam" id="PF03916">
    <property type="entry name" value="NrfD"/>
    <property type="match status" value="1"/>
</dbReference>
<dbReference type="NCBIfam" id="NF011568">
    <property type="entry name" value="PRK14992.1"/>
    <property type="match status" value="1"/>
</dbReference>
<comment type="caution">
    <text evidence="8">The sequence shown here is derived from an EMBL/GenBank/DDBJ whole genome shotgun (WGS) entry which is preliminary data.</text>
</comment>
<evidence type="ECO:0000256" key="6">
    <source>
        <dbReference type="ARBA" id="ARBA00023136"/>
    </source>
</evidence>
<evidence type="ECO:0000256" key="2">
    <source>
        <dbReference type="ARBA" id="ARBA00008929"/>
    </source>
</evidence>